<sequence>MRFLLFALMIVLLPLRGWVGDAMATEMALAQLQHPSSATKNIAVDTHETRAETHFHHEIAMPDRVHELQAANHTHEAQAIDDCAGHAPDDASSHLTDGHCGACAACQACHTVGLSSSTADLNLVVNSPTLPHSLAAQFASAEAALGQKPPIS</sequence>
<name>A0ABW0Q4S6_9BURK</name>
<dbReference type="Proteomes" id="UP001596084">
    <property type="component" value="Unassembled WGS sequence"/>
</dbReference>
<evidence type="ECO:0000313" key="2">
    <source>
        <dbReference type="Proteomes" id="UP001596084"/>
    </source>
</evidence>
<comment type="caution">
    <text evidence="1">The sequence shown here is derived from an EMBL/GenBank/DDBJ whole genome shotgun (WGS) entry which is preliminary data.</text>
</comment>
<keyword evidence="2" id="KW-1185">Reference proteome</keyword>
<gene>
    <name evidence="1" type="ORF">ACFPP7_01525</name>
</gene>
<evidence type="ECO:0000313" key="1">
    <source>
        <dbReference type="EMBL" id="MFC5519596.1"/>
    </source>
</evidence>
<proteinExistence type="predicted"/>
<accession>A0ABW0Q4S6</accession>
<dbReference type="RefSeq" id="WP_068831813.1">
    <property type="nucleotide sequence ID" value="NZ_JBHSMX010000003.1"/>
</dbReference>
<organism evidence="1 2">
    <name type="scientific">Polaromonas jejuensis</name>
    <dbReference type="NCBI Taxonomy" id="457502"/>
    <lineage>
        <taxon>Bacteria</taxon>
        <taxon>Pseudomonadati</taxon>
        <taxon>Pseudomonadota</taxon>
        <taxon>Betaproteobacteria</taxon>
        <taxon>Burkholderiales</taxon>
        <taxon>Comamonadaceae</taxon>
        <taxon>Polaromonas</taxon>
    </lineage>
</organism>
<dbReference type="EMBL" id="JBHSMX010000003">
    <property type="protein sequence ID" value="MFC5519596.1"/>
    <property type="molecule type" value="Genomic_DNA"/>
</dbReference>
<reference evidence="2" key="1">
    <citation type="journal article" date="2019" name="Int. J. Syst. Evol. Microbiol.">
        <title>The Global Catalogue of Microorganisms (GCM) 10K type strain sequencing project: providing services to taxonomists for standard genome sequencing and annotation.</title>
        <authorList>
            <consortium name="The Broad Institute Genomics Platform"/>
            <consortium name="The Broad Institute Genome Sequencing Center for Infectious Disease"/>
            <person name="Wu L."/>
            <person name="Ma J."/>
        </authorList>
    </citation>
    <scope>NUCLEOTIDE SEQUENCE [LARGE SCALE GENOMIC DNA]</scope>
    <source>
        <strain evidence="2">CGMCC 4.7277</strain>
    </source>
</reference>
<protein>
    <submittedName>
        <fullName evidence="1">Uncharacterized protein</fullName>
    </submittedName>
</protein>